<dbReference type="PROSITE" id="PS01124">
    <property type="entry name" value="HTH_ARAC_FAMILY_2"/>
    <property type="match status" value="1"/>
</dbReference>
<dbReference type="SMART" id="SM00342">
    <property type="entry name" value="HTH_ARAC"/>
    <property type="match status" value="1"/>
</dbReference>
<evidence type="ECO:0000313" key="2">
    <source>
        <dbReference type="EMBL" id="UPK67813.1"/>
    </source>
</evidence>
<evidence type="ECO:0000259" key="1">
    <source>
        <dbReference type="PROSITE" id="PS01124"/>
    </source>
</evidence>
<gene>
    <name evidence="2" type="ORF">MYF79_22955</name>
</gene>
<accession>A0ABY4HWI8</accession>
<evidence type="ECO:0000313" key="3">
    <source>
        <dbReference type="Proteomes" id="UP000830198"/>
    </source>
</evidence>
<dbReference type="Pfam" id="PF12833">
    <property type="entry name" value="HTH_18"/>
    <property type="match status" value="1"/>
</dbReference>
<dbReference type="RefSeq" id="WP_247810158.1">
    <property type="nucleotide sequence ID" value="NZ_CP095855.1"/>
</dbReference>
<protein>
    <submittedName>
        <fullName evidence="2">Helix-turn-helix domain-containing protein</fullName>
    </submittedName>
</protein>
<dbReference type="Proteomes" id="UP000830198">
    <property type="component" value="Chromosome"/>
</dbReference>
<dbReference type="EMBL" id="CP095855">
    <property type="protein sequence ID" value="UPK67813.1"/>
    <property type="molecule type" value="Genomic_DNA"/>
</dbReference>
<sequence length="280" mass="32353">MNDRQSAATGYITGHIPVPEEWDEVFDPFYYAANYQQEPVRKKLSPTFQTILIFNFGAPCVFYLTPDEPLTIEKSMVIGPIKLSHDYVLHPGTDLLVANFKLDAFYRFFGRHLQSYTDFMQHPDELLGDHCFSNLWQELKRLPDMQQRVNRLLDFSAAYLLERDKGSEDIVAGSDPDGVISPIKEIAGKQGQSERSIQLKYKKYLGYSAKEISRYQRYKKALAWLQERAAQGDIDWFEMIHEFGYYDQSHLIHDFNHFLGVSPAQFLKLQSSICIASGRS</sequence>
<dbReference type="InterPro" id="IPR018060">
    <property type="entry name" value="HTH_AraC"/>
</dbReference>
<reference evidence="2 3" key="1">
    <citation type="submission" date="2022-04" db="EMBL/GenBank/DDBJ databases">
        <title>The arsenic-methylating capacity of Chitinophaga filiformis YT5 during chitin decomposition.</title>
        <authorList>
            <person name="Chen G."/>
            <person name="Liang Y."/>
        </authorList>
    </citation>
    <scope>NUCLEOTIDE SEQUENCE [LARGE SCALE GENOMIC DNA]</scope>
    <source>
        <strain evidence="2 3">YT5</strain>
    </source>
</reference>
<name>A0ABY4HWI8_CHIFI</name>
<dbReference type="Gene3D" id="1.10.10.60">
    <property type="entry name" value="Homeodomain-like"/>
    <property type="match status" value="1"/>
</dbReference>
<proteinExistence type="predicted"/>
<keyword evidence="3" id="KW-1185">Reference proteome</keyword>
<feature type="domain" description="HTH araC/xylS-type" evidence="1">
    <location>
        <begin position="183"/>
        <end position="269"/>
    </location>
</feature>
<organism evidence="2 3">
    <name type="scientific">Chitinophaga filiformis</name>
    <name type="common">Myxococcus filiformis</name>
    <name type="synonym">Flexibacter filiformis</name>
    <dbReference type="NCBI Taxonomy" id="104663"/>
    <lineage>
        <taxon>Bacteria</taxon>
        <taxon>Pseudomonadati</taxon>
        <taxon>Bacteroidota</taxon>
        <taxon>Chitinophagia</taxon>
        <taxon>Chitinophagales</taxon>
        <taxon>Chitinophagaceae</taxon>
        <taxon>Chitinophaga</taxon>
    </lineage>
</organism>